<sequence length="94" mass="10506">MVFQGLALWPHMSVAKYIDFPLTTGDRRTQQESAPVTVDELVPKGYDTRILAHVHQPLSLTTKPPNFWPGQGMLRVIELPGLAFKEPEIPPALC</sequence>
<evidence type="ECO:0000313" key="1">
    <source>
        <dbReference type="EMBL" id="AKK04272.1"/>
    </source>
</evidence>
<dbReference type="PATRIC" id="fig|1050174.4.peg.2474"/>
<organism evidence="1 2">
    <name type="scientific">Corynebacterium epidermidicanis</name>
    <dbReference type="NCBI Taxonomy" id="1050174"/>
    <lineage>
        <taxon>Bacteria</taxon>
        <taxon>Bacillati</taxon>
        <taxon>Actinomycetota</taxon>
        <taxon>Actinomycetes</taxon>
        <taxon>Mycobacteriales</taxon>
        <taxon>Corynebacteriaceae</taxon>
        <taxon>Corynebacterium</taxon>
    </lineage>
</organism>
<dbReference type="EMBL" id="CP011541">
    <property type="protein sequence ID" value="AKK04272.1"/>
    <property type="molecule type" value="Genomic_DNA"/>
</dbReference>
<dbReference type="AlphaFoldDB" id="A0A0G3GZM6"/>
<name>A0A0G3GZM6_9CORY</name>
<reference evidence="1 2" key="1">
    <citation type="submission" date="2015-05" db="EMBL/GenBank/DDBJ databases">
        <title>Complete genome sequence of Corynebacterium epidermidicanis DSM 45586, isolated from the skin of a dog suffering from pruritus.</title>
        <authorList>
            <person name="Ruckert C."/>
            <person name="Albersmeier A."/>
            <person name="Winkler A."/>
            <person name="Tauch A."/>
        </authorList>
    </citation>
    <scope>NUCLEOTIDE SEQUENCE [LARGE SCALE GENOMIC DNA]</scope>
    <source>
        <strain evidence="1 2">DSM 45586</strain>
    </source>
</reference>
<dbReference type="STRING" id="1050174.CEPID_12245"/>
<gene>
    <name evidence="1" type="ORF">CEPID_12245</name>
</gene>
<evidence type="ECO:0000313" key="2">
    <source>
        <dbReference type="Proteomes" id="UP000035368"/>
    </source>
</evidence>
<protein>
    <submittedName>
        <fullName evidence="1">Uncharacterized protein</fullName>
    </submittedName>
</protein>
<accession>A0A0G3GZM6</accession>
<keyword evidence="2" id="KW-1185">Reference proteome</keyword>
<dbReference type="KEGG" id="cei:CEPID_12245"/>
<proteinExistence type="predicted"/>
<dbReference type="Proteomes" id="UP000035368">
    <property type="component" value="Chromosome"/>
</dbReference>